<proteinExistence type="predicted"/>
<dbReference type="Gene3D" id="1.10.260.40">
    <property type="entry name" value="lambda repressor-like DNA-binding domains"/>
    <property type="match status" value="1"/>
</dbReference>
<dbReference type="Pfam" id="PF19054">
    <property type="entry name" value="DUF5753"/>
    <property type="match status" value="1"/>
</dbReference>
<sequence>MAPRRSQPAVVGRGLGGQLRELRVRRRLSLREVAAELDWPPSRLSRLEHGRQHVRVEDATALLVIYRVTGEEREALLGQVERVTEPRWWEAAAGLSDESRTLIHLEAEATTIIGCEPLLVPGLLQTPDYTRAVMESCGVRKVDTPPRIAARLARQAILTRETPPALHALIDEAALRRPVGGNQVMAEQLRHLVTVSARPNITLRVVPLAAGAHTGLDGAFALLDFPRNRSVVYLDHKISGLFLEERHQVEFFRREAVRLAEAALSPLASVNFIARVASEHERK</sequence>
<protein>
    <submittedName>
        <fullName evidence="2">Helix-turn-helix protein</fullName>
    </submittedName>
</protein>
<dbReference type="AlphaFoldDB" id="A0A495JM19"/>
<evidence type="ECO:0000313" key="2">
    <source>
        <dbReference type="EMBL" id="RKR90100.1"/>
    </source>
</evidence>
<evidence type="ECO:0000313" key="3">
    <source>
        <dbReference type="Proteomes" id="UP000277671"/>
    </source>
</evidence>
<dbReference type="Proteomes" id="UP000277671">
    <property type="component" value="Unassembled WGS sequence"/>
</dbReference>
<dbReference type="InterPro" id="IPR043917">
    <property type="entry name" value="DUF5753"/>
</dbReference>
<dbReference type="RefSeq" id="WP_121158433.1">
    <property type="nucleotide sequence ID" value="NZ_RBKT01000001.1"/>
</dbReference>
<organism evidence="2 3">
    <name type="scientific">Micromonospora pisi</name>
    <dbReference type="NCBI Taxonomy" id="589240"/>
    <lineage>
        <taxon>Bacteria</taxon>
        <taxon>Bacillati</taxon>
        <taxon>Actinomycetota</taxon>
        <taxon>Actinomycetes</taxon>
        <taxon>Micromonosporales</taxon>
        <taxon>Micromonosporaceae</taxon>
        <taxon>Micromonospora</taxon>
    </lineage>
</organism>
<dbReference type="CDD" id="cd00093">
    <property type="entry name" value="HTH_XRE"/>
    <property type="match status" value="1"/>
</dbReference>
<dbReference type="PROSITE" id="PS50943">
    <property type="entry name" value="HTH_CROC1"/>
    <property type="match status" value="1"/>
</dbReference>
<dbReference type="SUPFAM" id="SSF47413">
    <property type="entry name" value="lambda repressor-like DNA-binding domains"/>
    <property type="match status" value="1"/>
</dbReference>
<name>A0A495JM19_9ACTN</name>
<dbReference type="Pfam" id="PF13560">
    <property type="entry name" value="HTH_31"/>
    <property type="match status" value="1"/>
</dbReference>
<dbReference type="SMART" id="SM00530">
    <property type="entry name" value="HTH_XRE"/>
    <property type="match status" value="1"/>
</dbReference>
<accession>A0A495JM19</accession>
<comment type="caution">
    <text evidence="2">The sequence shown here is derived from an EMBL/GenBank/DDBJ whole genome shotgun (WGS) entry which is preliminary data.</text>
</comment>
<gene>
    <name evidence="2" type="ORF">BDK92_4468</name>
</gene>
<reference evidence="2 3" key="1">
    <citation type="submission" date="2018-10" db="EMBL/GenBank/DDBJ databases">
        <title>Sequencing the genomes of 1000 actinobacteria strains.</title>
        <authorList>
            <person name="Klenk H.-P."/>
        </authorList>
    </citation>
    <scope>NUCLEOTIDE SEQUENCE [LARGE SCALE GENOMIC DNA]</scope>
    <source>
        <strain evidence="2 3">DSM 45175</strain>
    </source>
</reference>
<feature type="domain" description="HTH cro/C1-type" evidence="1">
    <location>
        <begin position="19"/>
        <end position="73"/>
    </location>
</feature>
<evidence type="ECO:0000259" key="1">
    <source>
        <dbReference type="PROSITE" id="PS50943"/>
    </source>
</evidence>
<dbReference type="InterPro" id="IPR010982">
    <property type="entry name" value="Lambda_DNA-bd_dom_sf"/>
</dbReference>
<dbReference type="OrthoDB" id="3458445at2"/>
<dbReference type="GO" id="GO:0003677">
    <property type="term" value="F:DNA binding"/>
    <property type="evidence" value="ECO:0007669"/>
    <property type="project" value="InterPro"/>
</dbReference>
<dbReference type="EMBL" id="RBKT01000001">
    <property type="protein sequence ID" value="RKR90100.1"/>
    <property type="molecule type" value="Genomic_DNA"/>
</dbReference>
<keyword evidence="3" id="KW-1185">Reference proteome</keyword>
<dbReference type="InterPro" id="IPR001387">
    <property type="entry name" value="Cro/C1-type_HTH"/>
</dbReference>